<dbReference type="EMBL" id="KI894037">
    <property type="protein sequence ID" value="OBR81376.1"/>
    <property type="molecule type" value="Genomic_DNA"/>
</dbReference>
<accession>A0A1A5ZU94</accession>
<feature type="transmembrane region" description="Helical" evidence="2">
    <location>
        <begin position="125"/>
        <end position="148"/>
    </location>
</feature>
<keyword evidence="5" id="KW-1185">Reference proteome</keyword>
<evidence type="ECO:0000313" key="5">
    <source>
        <dbReference type="Proteomes" id="UP000078595"/>
    </source>
</evidence>
<reference evidence="4" key="3">
    <citation type="submission" date="2024-02" db="EMBL/GenBank/DDBJ databases">
        <title>Comparative genomics of Cryptococcus and Kwoniella reveals pathogenesis evolution and contrasting modes of karyotype evolution via chromosome fusion or intercentromeric recombination.</title>
        <authorList>
            <person name="Coelho M.A."/>
            <person name="David-Palma M."/>
            <person name="Shea T."/>
            <person name="Bowers K."/>
            <person name="McGinley-Smith S."/>
            <person name="Mohammad A.W."/>
            <person name="Gnirke A."/>
            <person name="Yurkov A.M."/>
            <person name="Nowrousian M."/>
            <person name="Sun S."/>
            <person name="Cuomo C.A."/>
            <person name="Heitman J."/>
        </authorList>
    </citation>
    <scope>NUCLEOTIDE SEQUENCE</scope>
    <source>
        <strain evidence="4">CBS 10117</strain>
    </source>
</reference>
<dbReference type="KEGG" id="kdj:28971845"/>
<organism evidence="3">
    <name type="scientific">Kwoniella dejecticola CBS 10117</name>
    <dbReference type="NCBI Taxonomy" id="1296121"/>
    <lineage>
        <taxon>Eukaryota</taxon>
        <taxon>Fungi</taxon>
        <taxon>Dikarya</taxon>
        <taxon>Basidiomycota</taxon>
        <taxon>Agaricomycotina</taxon>
        <taxon>Tremellomycetes</taxon>
        <taxon>Tremellales</taxon>
        <taxon>Cryptococcaceae</taxon>
        <taxon>Kwoniella</taxon>
    </lineage>
</organism>
<reference evidence="3" key="1">
    <citation type="submission" date="2013-07" db="EMBL/GenBank/DDBJ databases">
        <title>The Genome Sequence of Cryptococcus dejecticola CBS10117.</title>
        <authorList>
            <consortium name="The Broad Institute Genome Sequencing Platform"/>
            <person name="Cuomo C."/>
            <person name="Litvintseva A."/>
            <person name="Chen Y."/>
            <person name="Heitman J."/>
            <person name="Sun S."/>
            <person name="Springer D."/>
            <person name="Dromer F."/>
            <person name="Young S.K."/>
            <person name="Zeng Q."/>
            <person name="Gargeya S."/>
            <person name="Fitzgerald M."/>
            <person name="Abouelleil A."/>
            <person name="Alvarado L."/>
            <person name="Berlin A.M."/>
            <person name="Chapman S.B."/>
            <person name="Dewar J."/>
            <person name="Goldberg J."/>
            <person name="Griggs A."/>
            <person name="Gujja S."/>
            <person name="Hansen M."/>
            <person name="Howarth C."/>
            <person name="Imamovic A."/>
            <person name="Larimer J."/>
            <person name="McCowan C."/>
            <person name="Murphy C."/>
            <person name="Pearson M."/>
            <person name="Priest M."/>
            <person name="Roberts A."/>
            <person name="Saif S."/>
            <person name="Shea T."/>
            <person name="Sykes S."/>
            <person name="Wortman J."/>
            <person name="Nusbaum C."/>
            <person name="Birren B."/>
        </authorList>
    </citation>
    <scope>NUCLEOTIDE SEQUENCE [LARGE SCALE GENOMIC DNA]</scope>
    <source>
        <strain evidence="3">CBS 10117</strain>
    </source>
</reference>
<evidence type="ECO:0000313" key="4">
    <source>
        <dbReference type="EMBL" id="WWC63991.1"/>
    </source>
</evidence>
<name>A0A1A5ZU94_9TREE</name>
<keyword evidence="2" id="KW-1133">Transmembrane helix</keyword>
<dbReference type="EMBL" id="CP144537">
    <property type="protein sequence ID" value="WWC63991.1"/>
    <property type="molecule type" value="Genomic_DNA"/>
</dbReference>
<sequence length="702" mass="77534">MDPLDSAQSAYVLISLASIPLLLLSLIPHLVRSNHSGISRSARLSVPTVSLGIWTILKSASTIFDRYVLLKRVDNDLFCNIDAILIAALTTGMAAHIPAIALYRYRAIPTPAIPSPPIPTKARNLVCLILIYAYSFLPCVPTLSRAIAGGSGTPQSLTRWWGFYCIDTGNWFRTVRPLTLLAPLILTLPIVVLIFSVLYSTSGHPSPHIRPSGRSWAQGIILLFAAVVVGAYLIIEQVIGWNDSWWPRSLEGLAGPILALSLLFDTNIWRTYSYWVRLRGPPIPESTPPTPLLSNSEWSLNTPQSDMTYNVKRTSSFYAPKIEGPVPALVSKRSVRFPPTPQQVEFIPDNQIAKTDRDGGRRGGSRKGRNKIESLLPPPAKRKSLKGLLKPSMQSTSQDETSRLKTHVDPNAMLEEERHTHPHPHSTKDTISPPMQLMVSEMVNTIPQVVVQEPTPVYYSKYSSGASTSRSPPFQYQDLVTVYSTDPARYAPGAGADVHYLQDIDSMNSTRSGAGRHDEYTLKTADTMYTDVSKVSKPFRDTYDTTLAYTVDREHLSENDVPSRSSTQRSSKPGLGELITTIGRRPQPSQKPERIPSVRMPEPISSPEPAQEPERGYVADDTSSIYSQPSMVGSFYGSAKRPSLVHTRNASTFSGSNLSYAGSGRMMVPTPEEEEVISFPVPAGIYQYGEETEGFPERNKRI</sequence>
<keyword evidence="2" id="KW-0472">Membrane</keyword>
<reference evidence="4" key="2">
    <citation type="submission" date="2013-07" db="EMBL/GenBank/DDBJ databases">
        <authorList>
            <consortium name="The Broad Institute Genome Sequencing Platform"/>
            <person name="Cuomo C."/>
            <person name="Litvintseva A."/>
            <person name="Chen Y."/>
            <person name="Heitman J."/>
            <person name="Sun S."/>
            <person name="Springer D."/>
            <person name="Dromer F."/>
            <person name="Young S.K."/>
            <person name="Zeng Q."/>
            <person name="Gargeya S."/>
            <person name="Fitzgerald M."/>
            <person name="Abouelleil A."/>
            <person name="Alvarado L."/>
            <person name="Berlin A.M."/>
            <person name="Chapman S.B."/>
            <person name="Dewar J."/>
            <person name="Goldberg J."/>
            <person name="Griggs A."/>
            <person name="Gujja S."/>
            <person name="Hansen M."/>
            <person name="Howarth C."/>
            <person name="Imamovic A."/>
            <person name="Larimer J."/>
            <person name="McCowan C."/>
            <person name="Murphy C."/>
            <person name="Pearson M."/>
            <person name="Priest M."/>
            <person name="Roberts A."/>
            <person name="Saif S."/>
            <person name="Shea T."/>
            <person name="Sykes S."/>
            <person name="Wortman J."/>
            <person name="Nusbaum C."/>
            <person name="Birren B."/>
        </authorList>
    </citation>
    <scope>NUCLEOTIDE SEQUENCE</scope>
    <source>
        <strain evidence="4">CBS 10117</strain>
    </source>
</reference>
<dbReference type="GeneID" id="28971845"/>
<evidence type="ECO:0000313" key="3">
    <source>
        <dbReference type="EMBL" id="OBR81376.1"/>
    </source>
</evidence>
<dbReference type="RefSeq" id="XP_018259218.1">
    <property type="nucleotide sequence ID" value="XM_018411406.1"/>
</dbReference>
<keyword evidence="2" id="KW-0812">Transmembrane</keyword>
<proteinExistence type="predicted"/>
<feature type="transmembrane region" description="Helical" evidence="2">
    <location>
        <begin position="12"/>
        <end position="32"/>
    </location>
</feature>
<dbReference type="Proteomes" id="UP000078595">
    <property type="component" value="Chromosome 8"/>
</dbReference>
<dbReference type="AlphaFoldDB" id="A0A1A5ZU94"/>
<dbReference type="CDD" id="cd00637">
    <property type="entry name" value="7tm_classA_rhodopsin-like"/>
    <property type="match status" value="1"/>
</dbReference>
<feature type="compositionally biased region" description="Polar residues" evidence="1">
    <location>
        <begin position="560"/>
        <end position="571"/>
    </location>
</feature>
<evidence type="ECO:0000256" key="1">
    <source>
        <dbReference type="SAM" id="MobiDB-lite"/>
    </source>
</evidence>
<dbReference type="OrthoDB" id="2564670at2759"/>
<feature type="region of interest" description="Disordered" evidence="1">
    <location>
        <begin position="340"/>
        <end position="404"/>
    </location>
</feature>
<feature type="transmembrane region" description="Helical" evidence="2">
    <location>
        <begin position="180"/>
        <end position="199"/>
    </location>
</feature>
<protein>
    <submittedName>
        <fullName evidence="3">Uncharacterized protein</fullName>
    </submittedName>
</protein>
<feature type="region of interest" description="Disordered" evidence="1">
    <location>
        <begin position="554"/>
        <end position="616"/>
    </location>
</feature>
<feature type="transmembrane region" description="Helical" evidence="2">
    <location>
        <begin position="84"/>
        <end position="105"/>
    </location>
</feature>
<feature type="transmembrane region" description="Helical" evidence="2">
    <location>
        <begin position="220"/>
        <end position="241"/>
    </location>
</feature>
<evidence type="ECO:0000256" key="2">
    <source>
        <dbReference type="SAM" id="Phobius"/>
    </source>
</evidence>
<dbReference type="VEuPathDB" id="FungiDB:I303_08146"/>
<feature type="transmembrane region" description="Helical" evidence="2">
    <location>
        <begin position="44"/>
        <end position="64"/>
    </location>
</feature>
<gene>
    <name evidence="3" type="ORF">I303_08146</name>
    <name evidence="4" type="ORF">I303_106597</name>
</gene>